<evidence type="ECO:0000256" key="3">
    <source>
        <dbReference type="ARBA" id="ARBA00022989"/>
    </source>
</evidence>
<feature type="transmembrane region" description="Helical" evidence="5">
    <location>
        <begin position="586"/>
        <end position="607"/>
    </location>
</feature>
<dbReference type="PANTHER" id="PTHR32063:SF0">
    <property type="entry name" value="SWARMING MOTILITY PROTEIN SWRC"/>
    <property type="match status" value="1"/>
</dbReference>
<feature type="transmembrane region" description="Helical" evidence="5">
    <location>
        <begin position="361"/>
        <end position="381"/>
    </location>
</feature>
<dbReference type="Gene3D" id="3.30.2090.10">
    <property type="entry name" value="Multidrug efflux transporter AcrB TolC docking domain, DN and DC subdomains"/>
    <property type="match status" value="2"/>
</dbReference>
<feature type="transmembrane region" description="Helical" evidence="5">
    <location>
        <begin position="944"/>
        <end position="964"/>
    </location>
</feature>
<dbReference type="PANTHER" id="PTHR32063">
    <property type="match status" value="1"/>
</dbReference>
<organism evidence="7 8">
    <name type="scientific">Idiomarina tyrosinivorans</name>
    <dbReference type="NCBI Taxonomy" id="1445662"/>
    <lineage>
        <taxon>Bacteria</taxon>
        <taxon>Pseudomonadati</taxon>
        <taxon>Pseudomonadota</taxon>
        <taxon>Gammaproteobacteria</taxon>
        <taxon>Alteromonadales</taxon>
        <taxon>Idiomarinaceae</taxon>
        <taxon>Idiomarina</taxon>
    </lineage>
</organism>
<gene>
    <name evidence="7" type="ORF">CWI84_01700</name>
</gene>
<proteinExistence type="predicted"/>
<dbReference type="EMBL" id="PIQH01000001">
    <property type="protein sequence ID" value="RUO81497.1"/>
    <property type="molecule type" value="Genomic_DNA"/>
</dbReference>
<evidence type="ECO:0000313" key="7">
    <source>
        <dbReference type="EMBL" id="RUO81497.1"/>
    </source>
</evidence>
<dbReference type="RefSeq" id="WP_126840838.1">
    <property type="nucleotide sequence ID" value="NZ_PIQH01000001.1"/>
</dbReference>
<dbReference type="InterPro" id="IPR004869">
    <property type="entry name" value="MMPL_dom"/>
</dbReference>
<dbReference type="Pfam" id="PF00873">
    <property type="entry name" value="ACR_tran"/>
    <property type="match status" value="1"/>
</dbReference>
<name>A0A432ZUA5_9GAMM</name>
<feature type="transmembrane region" description="Helical" evidence="5">
    <location>
        <begin position="525"/>
        <end position="549"/>
    </location>
</feature>
<dbReference type="InterPro" id="IPR001036">
    <property type="entry name" value="Acrflvin-R"/>
</dbReference>
<evidence type="ECO:0000256" key="4">
    <source>
        <dbReference type="ARBA" id="ARBA00023136"/>
    </source>
</evidence>
<dbReference type="AlphaFoldDB" id="A0A432ZUA5"/>
<reference evidence="7 8" key="1">
    <citation type="journal article" date="2011" name="Front. Microbiol.">
        <title>Genomic signatures of strain selection and enhancement in Bacillus atrophaeus var. globigii, a historical biowarfare simulant.</title>
        <authorList>
            <person name="Gibbons H.S."/>
            <person name="Broomall S.M."/>
            <person name="McNew L.A."/>
            <person name="Daligault H."/>
            <person name="Chapman C."/>
            <person name="Bruce D."/>
            <person name="Karavis M."/>
            <person name="Krepps M."/>
            <person name="McGregor P.A."/>
            <person name="Hong C."/>
            <person name="Park K.H."/>
            <person name="Akmal A."/>
            <person name="Feldman A."/>
            <person name="Lin J.S."/>
            <person name="Chang W.E."/>
            <person name="Higgs B.W."/>
            <person name="Demirev P."/>
            <person name="Lindquist J."/>
            <person name="Liem A."/>
            <person name="Fochler E."/>
            <person name="Read T.D."/>
            <person name="Tapia R."/>
            <person name="Johnson S."/>
            <person name="Bishop-Lilly K.A."/>
            <person name="Detter C."/>
            <person name="Han C."/>
            <person name="Sozhamannan S."/>
            <person name="Rosenzweig C.N."/>
            <person name="Skowronski E.W."/>
        </authorList>
    </citation>
    <scope>NUCLEOTIDE SEQUENCE [LARGE SCALE GENOMIC DNA]</scope>
    <source>
        <strain evidence="7 8">CC-PW-9</strain>
    </source>
</reference>
<evidence type="ECO:0000256" key="5">
    <source>
        <dbReference type="SAM" id="Phobius"/>
    </source>
</evidence>
<keyword evidence="3 5" id="KW-1133">Transmembrane helix</keyword>
<comment type="subcellular location">
    <subcellularLocation>
        <location evidence="1">Membrane</location>
        <topology evidence="1">Multi-pass membrane protein</topology>
    </subcellularLocation>
</comment>
<comment type="caution">
    <text evidence="7">The sequence shown here is derived from an EMBL/GenBank/DDBJ whole genome shotgun (WGS) entry which is preliminary data.</text>
</comment>
<keyword evidence="4 5" id="KW-0472">Membrane</keyword>
<dbReference type="GO" id="GO:0042910">
    <property type="term" value="F:xenobiotic transmembrane transporter activity"/>
    <property type="evidence" value="ECO:0007669"/>
    <property type="project" value="TreeGrafter"/>
</dbReference>
<evidence type="ECO:0000256" key="1">
    <source>
        <dbReference type="ARBA" id="ARBA00004141"/>
    </source>
</evidence>
<feature type="transmembrane region" description="Helical" evidence="5">
    <location>
        <begin position="1049"/>
        <end position="1073"/>
    </location>
</feature>
<feature type="transmembrane region" description="Helical" evidence="5">
    <location>
        <begin position="1019"/>
        <end position="1037"/>
    </location>
</feature>
<feature type="transmembrane region" description="Helical" evidence="5">
    <location>
        <begin position="465"/>
        <end position="487"/>
    </location>
</feature>
<feature type="transmembrane region" description="Helical" evidence="5">
    <location>
        <begin position="338"/>
        <end position="354"/>
    </location>
</feature>
<evidence type="ECO:0000313" key="8">
    <source>
        <dbReference type="Proteomes" id="UP000287996"/>
    </source>
</evidence>
<dbReference type="OrthoDB" id="5287122at2"/>
<dbReference type="Gene3D" id="3.30.70.1430">
    <property type="entry name" value="Multidrug efflux transporter AcrB pore domain"/>
    <property type="match status" value="1"/>
</dbReference>
<dbReference type="SUPFAM" id="SSF82714">
    <property type="entry name" value="Multidrug efflux transporter AcrB TolC docking domain, DN and DC subdomains"/>
    <property type="match status" value="2"/>
</dbReference>
<evidence type="ECO:0000259" key="6">
    <source>
        <dbReference type="Pfam" id="PF03176"/>
    </source>
</evidence>
<dbReference type="Pfam" id="PF03176">
    <property type="entry name" value="MMPL"/>
    <property type="match status" value="1"/>
</dbReference>
<keyword evidence="2 5" id="KW-0812">Transmembrane</keyword>
<keyword evidence="8" id="KW-1185">Reference proteome</keyword>
<dbReference type="SUPFAM" id="SSF82866">
    <property type="entry name" value="Multidrug efflux transporter AcrB transmembrane domain"/>
    <property type="match status" value="2"/>
</dbReference>
<feature type="transmembrane region" description="Helical" evidence="5">
    <location>
        <begin position="432"/>
        <end position="453"/>
    </location>
</feature>
<feature type="transmembrane region" description="Helical" evidence="5">
    <location>
        <begin position="970"/>
        <end position="991"/>
    </location>
</feature>
<feature type="domain" description="Membrane transport protein MMPL" evidence="6">
    <location>
        <begin position="872"/>
        <end position="1076"/>
    </location>
</feature>
<feature type="transmembrane region" description="Helical" evidence="5">
    <location>
        <begin position="918"/>
        <end position="937"/>
    </location>
</feature>
<feature type="transmembrane region" description="Helical" evidence="5">
    <location>
        <begin position="387"/>
        <end position="411"/>
    </location>
</feature>
<dbReference type="SUPFAM" id="SSF82693">
    <property type="entry name" value="Multidrug efflux transporter AcrB pore domain, PN1, PN2, PC1 and PC2 subdomains"/>
    <property type="match status" value="2"/>
</dbReference>
<protein>
    <submittedName>
        <fullName evidence="7">Acriflavin resistance protein</fullName>
    </submittedName>
</protein>
<dbReference type="Gene3D" id="1.20.1640.10">
    <property type="entry name" value="Multidrug efflux transporter AcrB transmembrane domain"/>
    <property type="match status" value="2"/>
</dbReference>
<dbReference type="PRINTS" id="PR00702">
    <property type="entry name" value="ACRIFLAVINRP"/>
</dbReference>
<accession>A0A432ZUA5</accession>
<sequence length="1082" mass="118106">MRIVDLAVKRPVTITMITAAVVLFGLVGLSRLAVNLLPELAYPTLTIRTEYTGAAPAEVEQLVSKPIEEQVGTVKGLRTIQSVSRAEQSDVVLSFAWGTDMDMASLDVREKLDIVELPLDIEPPVLLRFNPSMDPIFRASLTTDKSLTTQQLKAMRTYAEEQLKRQLESLDGVASVRLGGGLEDEVHVNIDMAKAARLNIPPELIEQRLQKENVNLSGGRVETQRHEYLIRTINQFSNLQQIGEVFIARRDGRNIQLKDVAAVEDAFHERDAITRVNGHEAVELSFYKEGDANTVAVAKRITARLNQLQQNLPEGYQLSPTYDQSEFIANAISEVRDAAIFGGLLAMVVIFLFLRQVWPTIVISLSIPLSIIATFNLMYANDISLNIMSLGGIALAVGMLVDNAIVVLENISRYRSQGLSTVEAARQGSKEVAGAITASTLTTMAVFFPLVFVEGIAGQLFSDQALTVTFSLAASLLVAITVIPMLCSRERRQHDAESAEPLFAPREKPAPATTRWGKIIRALRWTAVLPFVVIAAIIKALIVAVMALWRLFARAFHVLTQPLVRSFGFAFEYFHNGYQRILSHALNNAWTTLTVILFVAASSLLLIPGLKVNVLPDMAQGEFYLEVERAPGTTIEQTDQSLQQLAAAISDDSSVARTYSLAGTGSLINASPSQGGDYWGRLNVVMADSATAADQQRVKQRLRDVAQTLPGVSIRVGQAELFSLAQPIVVEISGYQLGPIRQLGLQLQETLQQQSRFTDVQINMSNGQPEIAVYFNHQKLAQLGLSAPDVAQRLAMSIGGKTATKYSLEDRKIDVVVRGDEQQRNSLQDISEWIINPGAQQEVPLSSVADIKTIVGPSEITRIGQQRTVLVKANLAYGDLQQAVTEVQNSIDQLTKIPGVDIRLAGQSEEMQQSFRSLQFALALAVFLVYLVMASQFESLLHPLFILFTVPLAGAGSIIGLAVTDSSLNVMVFIGLIMLAGIVVNNAIVLVDRINQLRQAGSNKLDAVIESASTRFRPIIMTTLTTVLGLIPLAIGVGEGAEIRTPMAITVIFGLSFATLLTLFFIPALYVAVGRRQQGGHA</sequence>
<feature type="transmembrane region" description="Helical" evidence="5">
    <location>
        <begin position="12"/>
        <end position="34"/>
    </location>
</feature>
<dbReference type="Proteomes" id="UP000287996">
    <property type="component" value="Unassembled WGS sequence"/>
</dbReference>
<dbReference type="GO" id="GO:0005886">
    <property type="term" value="C:plasma membrane"/>
    <property type="evidence" value="ECO:0007669"/>
    <property type="project" value="TreeGrafter"/>
</dbReference>
<evidence type="ECO:0000256" key="2">
    <source>
        <dbReference type="ARBA" id="ARBA00022692"/>
    </source>
</evidence>
<dbReference type="InterPro" id="IPR027463">
    <property type="entry name" value="AcrB_DN_DC_subdom"/>
</dbReference>